<proteinExistence type="predicted"/>
<keyword evidence="4" id="KW-1185">Reference proteome</keyword>
<evidence type="ECO:0000256" key="1">
    <source>
        <dbReference type="ARBA" id="ARBA00022737"/>
    </source>
</evidence>
<evidence type="ECO:0000256" key="2">
    <source>
        <dbReference type="ARBA" id="ARBA00023043"/>
    </source>
</evidence>
<evidence type="ECO:0000313" key="4">
    <source>
        <dbReference type="Proteomes" id="UP000789595"/>
    </source>
</evidence>
<dbReference type="SUPFAM" id="SSF48403">
    <property type="entry name" value="Ankyrin repeat"/>
    <property type="match status" value="1"/>
</dbReference>
<protein>
    <submittedName>
        <fullName evidence="3">Uncharacterized protein</fullName>
    </submittedName>
</protein>
<dbReference type="PANTHER" id="PTHR24189">
    <property type="entry name" value="MYOTROPHIN"/>
    <property type="match status" value="1"/>
</dbReference>
<name>A0A8J2SDA2_9STRA</name>
<accession>A0A8J2SDA2</accession>
<dbReference type="Proteomes" id="UP000789595">
    <property type="component" value="Unassembled WGS sequence"/>
</dbReference>
<comment type="caution">
    <text evidence="3">The sequence shown here is derived from an EMBL/GenBank/DDBJ whole genome shotgun (WGS) entry which is preliminary data.</text>
</comment>
<gene>
    <name evidence="3" type="ORF">PECAL_2P06550</name>
</gene>
<reference evidence="3" key="1">
    <citation type="submission" date="2021-11" db="EMBL/GenBank/DDBJ databases">
        <authorList>
            <consortium name="Genoscope - CEA"/>
            <person name="William W."/>
        </authorList>
    </citation>
    <scope>NUCLEOTIDE SEQUENCE</scope>
</reference>
<feature type="non-terminal residue" evidence="3">
    <location>
        <position position="510"/>
    </location>
</feature>
<sequence>VTRERALPTRTAALRGNFSSFASRGPSTTIRSAMVRRRSSLAGLHAAARNLDLDKLKRILAVGADPNRVLSQGPYRDTTPLLVLCGHSWQDARTPAVLEAWARREEDVVACAAALIEAGADVNLRSRWIGTPLSLAAGGLLGDDCWRGYPMPRLVSLLIAAGADVTSAGRWVLKAAAESLLYYRGDKGERDAVRVISTLVDAGVDVRGREIEEFLPRPRYVGTDGRVRVPSRRATNRVIAILLRAGAAVPELRPLVDDPALGYLRKVALSGGYKNYEQRCLRAFETMLAPKFPLLPEDVIPNIVLFAFHNGMYEIEWRMPPGVLVRIRDALLSRSDEIDEIRVSAKETRYAVAHGWCVEGSELLGRRVRVPHFVPPGYSEGIIRGWLDAYDFDLRERLGARLMNSAYCEGKAVPLFRICFRTGHYAGLVGTPMTLEKVSKLLLPASPQDAKPTPSEIDAALRDRAFTPTMLACLHASLDLPADASTTEFLGAVYDAAVEAGVNPMPSMTV</sequence>
<keyword evidence="1" id="KW-0677">Repeat</keyword>
<dbReference type="AlphaFoldDB" id="A0A8J2SDA2"/>
<organism evidence="3 4">
    <name type="scientific">Pelagomonas calceolata</name>
    <dbReference type="NCBI Taxonomy" id="35677"/>
    <lineage>
        <taxon>Eukaryota</taxon>
        <taxon>Sar</taxon>
        <taxon>Stramenopiles</taxon>
        <taxon>Ochrophyta</taxon>
        <taxon>Pelagophyceae</taxon>
        <taxon>Pelagomonadales</taxon>
        <taxon>Pelagomonadaceae</taxon>
        <taxon>Pelagomonas</taxon>
    </lineage>
</organism>
<dbReference type="PANTHER" id="PTHR24189:SF50">
    <property type="entry name" value="ANKYRIN REPEAT AND SOCS BOX PROTEIN 2"/>
    <property type="match status" value="1"/>
</dbReference>
<dbReference type="InterPro" id="IPR050745">
    <property type="entry name" value="Multifunctional_regulatory"/>
</dbReference>
<keyword evidence="2" id="KW-0040">ANK repeat</keyword>
<dbReference type="Gene3D" id="1.25.40.20">
    <property type="entry name" value="Ankyrin repeat-containing domain"/>
    <property type="match status" value="1"/>
</dbReference>
<dbReference type="InterPro" id="IPR036770">
    <property type="entry name" value="Ankyrin_rpt-contain_sf"/>
</dbReference>
<feature type="non-terminal residue" evidence="3">
    <location>
        <position position="1"/>
    </location>
</feature>
<dbReference type="OrthoDB" id="20872at2759"/>
<evidence type="ECO:0000313" key="3">
    <source>
        <dbReference type="EMBL" id="CAH0367623.1"/>
    </source>
</evidence>
<dbReference type="EMBL" id="CAKKNE010000002">
    <property type="protein sequence ID" value="CAH0367623.1"/>
    <property type="molecule type" value="Genomic_DNA"/>
</dbReference>